<feature type="domain" description="DUF4116" evidence="1">
    <location>
        <begin position="57"/>
        <end position="105"/>
    </location>
</feature>
<evidence type="ECO:0000259" key="1">
    <source>
        <dbReference type="Pfam" id="PF13475"/>
    </source>
</evidence>
<gene>
    <name evidence="2" type="ORF">SEMRO_508_G156660.1</name>
</gene>
<feature type="domain" description="DUF4116" evidence="1">
    <location>
        <begin position="208"/>
        <end position="243"/>
    </location>
</feature>
<name>A0A9N8DZR0_9STRA</name>
<dbReference type="Pfam" id="PF13475">
    <property type="entry name" value="DUF4116"/>
    <property type="match status" value="4"/>
</dbReference>
<feature type="domain" description="DUF4116" evidence="1">
    <location>
        <begin position="114"/>
        <end position="155"/>
    </location>
</feature>
<dbReference type="Proteomes" id="UP001153069">
    <property type="component" value="Unassembled WGS sequence"/>
</dbReference>
<accession>A0A9N8DZR0</accession>
<evidence type="ECO:0000313" key="2">
    <source>
        <dbReference type="EMBL" id="CAB9511878.1"/>
    </source>
</evidence>
<comment type="caution">
    <text evidence="2">The sequence shown here is derived from an EMBL/GenBank/DDBJ whole genome shotgun (WGS) entry which is preliminary data.</text>
</comment>
<protein>
    <recommendedName>
        <fullName evidence="1">DUF4116 domain-containing protein</fullName>
    </recommendedName>
</protein>
<dbReference type="OrthoDB" id="206348at2759"/>
<sequence>MMMNDKLRRAIKRDPFVLDKYRHYQDDETFILAAIPYPGCYGPVLRWATPRFRSDLKLVTRMAKLNWRILEYVSTELQDNRDFIVEIMSFTNNTLVLQFASPTLRDDSTLLLEGLQMASKALRYASNQLKNDKTFFLKAVQQCGSALEYASLQLQDNRDIVLAAVRQDPSSLLYASERLRGDREIVLVGVQYGWFEMLQYAARELRADRQVVLEAVASHASNLKFASEELRGDKEIALWAVSKGSYFEYLSKDIQNDLDVVYAALCNGSGYFIDVVWNKVWYCQDLKARLGDLAKAVFATNQVYNNNNNHDCDCSCLLLPMEQEAPEDYLQAWFDIIYEKRWLLRQMGNGMPREVQNQICAFADDESCWANELLACEPFISRFVLEANKGGDYDWVEFLRGCLEWARNDSP</sequence>
<organism evidence="2 3">
    <name type="scientific">Seminavis robusta</name>
    <dbReference type="NCBI Taxonomy" id="568900"/>
    <lineage>
        <taxon>Eukaryota</taxon>
        <taxon>Sar</taxon>
        <taxon>Stramenopiles</taxon>
        <taxon>Ochrophyta</taxon>
        <taxon>Bacillariophyta</taxon>
        <taxon>Bacillariophyceae</taxon>
        <taxon>Bacillariophycidae</taxon>
        <taxon>Naviculales</taxon>
        <taxon>Naviculaceae</taxon>
        <taxon>Seminavis</taxon>
    </lineage>
</organism>
<reference evidence="2" key="1">
    <citation type="submission" date="2020-06" db="EMBL/GenBank/DDBJ databases">
        <authorList>
            <consortium name="Plant Systems Biology data submission"/>
        </authorList>
    </citation>
    <scope>NUCLEOTIDE SEQUENCE</scope>
    <source>
        <strain evidence="2">D6</strain>
    </source>
</reference>
<dbReference type="InterPro" id="IPR025197">
    <property type="entry name" value="DUF4116"/>
</dbReference>
<dbReference type="EMBL" id="CAICTM010000507">
    <property type="protein sequence ID" value="CAB9511878.1"/>
    <property type="molecule type" value="Genomic_DNA"/>
</dbReference>
<evidence type="ECO:0000313" key="3">
    <source>
        <dbReference type="Proteomes" id="UP001153069"/>
    </source>
</evidence>
<proteinExistence type="predicted"/>
<dbReference type="AlphaFoldDB" id="A0A9N8DZR0"/>
<keyword evidence="3" id="KW-1185">Reference proteome</keyword>
<feature type="domain" description="DUF4116" evidence="1">
    <location>
        <begin position="157"/>
        <end position="206"/>
    </location>
</feature>